<dbReference type="PROSITE" id="PS51918">
    <property type="entry name" value="RADICAL_SAM"/>
    <property type="match status" value="1"/>
</dbReference>
<evidence type="ECO:0000259" key="5">
    <source>
        <dbReference type="PROSITE" id="PS51918"/>
    </source>
</evidence>
<gene>
    <name evidence="6" type="ORF">ESZ91_04410</name>
</gene>
<dbReference type="NCBIfam" id="TIGR04085">
    <property type="entry name" value="rSAM_more_4Fe4S"/>
    <property type="match status" value="1"/>
</dbReference>
<dbReference type="Pfam" id="PF04055">
    <property type="entry name" value="Radical_SAM"/>
    <property type="match status" value="1"/>
</dbReference>
<comment type="caution">
    <text evidence="6">The sequence shown here is derived from an EMBL/GenBank/DDBJ whole genome shotgun (WGS) entry which is preliminary data.</text>
</comment>
<evidence type="ECO:0000313" key="7">
    <source>
        <dbReference type="Proteomes" id="UP000291269"/>
    </source>
</evidence>
<dbReference type="SFLD" id="SFLDG01067">
    <property type="entry name" value="SPASM/twitch_domain_containing"/>
    <property type="match status" value="1"/>
</dbReference>
<name>A0A4Q2KE60_9FIRM</name>
<keyword evidence="7" id="KW-1185">Reference proteome</keyword>
<evidence type="ECO:0000256" key="4">
    <source>
        <dbReference type="ARBA" id="ARBA00023014"/>
    </source>
</evidence>
<protein>
    <submittedName>
        <fullName evidence="6">Radical SAM protein</fullName>
    </submittedName>
</protein>
<keyword evidence="4" id="KW-0411">Iron-sulfur</keyword>
<dbReference type="GO" id="GO:0003824">
    <property type="term" value="F:catalytic activity"/>
    <property type="evidence" value="ECO:0007669"/>
    <property type="project" value="InterPro"/>
</dbReference>
<dbReference type="SMART" id="SM00729">
    <property type="entry name" value="Elp3"/>
    <property type="match status" value="1"/>
</dbReference>
<dbReference type="SUPFAM" id="SSF102114">
    <property type="entry name" value="Radical SAM enzymes"/>
    <property type="match status" value="1"/>
</dbReference>
<dbReference type="PANTHER" id="PTHR11228:SF7">
    <property type="entry name" value="PQQA PEPTIDE CYCLASE"/>
    <property type="match status" value="1"/>
</dbReference>
<sequence length="416" mass="47863">MREYEVWEWKQDVVFVEGEKRAAVYDFRSGDVYWLDEEGKSIAERCILHGERASGGNERKFIEEIRALGLYHGESTHRYLPSVTQAPLTFAWIEVTQKCNLRCVHCYEGTRHEAEGELTREDWRRVLRELKNEGCFRVQFIGGEPCCNKDLENLVRYACELSFGQIEIFTNATFFSDELTNLCRENKIHVRVSLYGDRAQIHETITGVRGSFQKTVDTVRRLRESGIKVSIAVVLMKENINERENIIAFLNDLKIDDYKFDVIRKVAGGIQNRHLVSRKEEVKYACRTEPVFRAEKEWFARAMGENTCWAGKLAVSSDGSVYPCVFERNLSLGNVRKQNLHEIVCGETALRYRKLHFGLIEKCCGCEFRFACSDCRPLASAESGNLFAKNPRCLYDPSTGIWNKGTSEKNKIGGIR</sequence>
<dbReference type="RefSeq" id="WP_129224506.1">
    <property type="nucleotide sequence ID" value="NZ_SDOZ01000002.1"/>
</dbReference>
<dbReference type="CDD" id="cd01335">
    <property type="entry name" value="Radical_SAM"/>
    <property type="match status" value="1"/>
</dbReference>
<reference evidence="6 7" key="1">
    <citation type="journal article" date="2019" name="Gut">
        <title>Antibiotics-induced monodominance of a novel gut bacterial order.</title>
        <authorList>
            <person name="Hildebrand F."/>
            <person name="Moitinho-Silva L."/>
            <person name="Blasche S."/>
            <person name="Jahn M.T."/>
            <person name="Gossmann T.I."/>
            <person name="Heuerta-Cepas J."/>
            <person name="Hercog R."/>
            <person name="Luetge M."/>
            <person name="Bahram M."/>
            <person name="Pryszlak A."/>
            <person name="Alves R.J."/>
            <person name="Waszak S.M."/>
            <person name="Zhu A."/>
            <person name="Ye L."/>
            <person name="Costea P.I."/>
            <person name="Aalvink S."/>
            <person name="Belzer C."/>
            <person name="Forslund S.K."/>
            <person name="Sunagawa S."/>
            <person name="Hentschel U."/>
            <person name="Merten C."/>
            <person name="Patil K.R."/>
            <person name="Benes V."/>
            <person name="Bork P."/>
        </authorList>
    </citation>
    <scope>NUCLEOTIDE SEQUENCE [LARGE SCALE GENOMIC DNA]</scope>
    <source>
        <strain evidence="6 7">HDS1380</strain>
    </source>
</reference>
<dbReference type="Proteomes" id="UP000291269">
    <property type="component" value="Unassembled WGS sequence"/>
</dbReference>
<dbReference type="OrthoDB" id="9810775at2"/>
<evidence type="ECO:0000256" key="2">
    <source>
        <dbReference type="ARBA" id="ARBA00022723"/>
    </source>
</evidence>
<proteinExistence type="predicted"/>
<accession>A0A4Q2KE60</accession>
<dbReference type="InterPro" id="IPR058240">
    <property type="entry name" value="rSAM_sf"/>
</dbReference>
<dbReference type="GO" id="GO:0051536">
    <property type="term" value="F:iron-sulfur cluster binding"/>
    <property type="evidence" value="ECO:0007669"/>
    <property type="project" value="UniProtKB-KW"/>
</dbReference>
<dbReference type="SFLD" id="SFLDS00029">
    <property type="entry name" value="Radical_SAM"/>
    <property type="match status" value="1"/>
</dbReference>
<dbReference type="PANTHER" id="PTHR11228">
    <property type="entry name" value="RADICAL SAM DOMAIN PROTEIN"/>
    <property type="match status" value="1"/>
</dbReference>
<dbReference type="Gene3D" id="3.20.20.70">
    <property type="entry name" value="Aldolase class I"/>
    <property type="match status" value="1"/>
</dbReference>
<dbReference type="GO" id="GO:0046872">
    <property type="term" value="F:metal ion binding"/>
    <property type="evidence" value="ECO:0007669"/>
    <property type="project" value="UniProtKB-KW"/>
</dbReference>
<dbReference type="InterPro" id="IPR013785">
    <property type="entry name" value="Aldolase_TIM"/>
</dbReference>
<dbReference type="EMBL" id="SDOZ01000002">
    <property type="protein sequence ID" value="RXZ61643.1"/>
    <property type="molecule type" value="Genomic_DNA"/>
</dbReference>
<keyword evidence="2" id="KW-0479">Metal-binding</keyword>
<organism evidence="6 7">
    <name type="scientific">Candidatus Borkfalkia ceftriaxoniphila</name>
    <dbReference type="NCBI Taxonomy" id="2508949"/>
    <lineage>
        <taxon>Bacteria</taxon>
        <taxon>Bacillati</taxon>
        <taxon>Bacillota</taxon>
        <taxon>Clostridia</taxon>
        <taxon>Christensenellales</taxon>
        <taxon>Christensenellaceae</taxon>
        <taxon>Candidatus Borkfalkia</taxon>
    </lineage>
</organism>
<evidence type="ECO:0000256" key="3">
    <source>
        <dbReference type="ARBA" id="ARBA00023004"/>
    </source>
</evidence>
<evidence type="ECO:0000256" key="1">
    <source>
        <dbReference type="ARBA" id="ARBA00022691"/>
    </source>
</evidence>
<dbReference type="SFLD" id="SFLDG01386">
    <property type="entry name" value="main_SPASM_domain-containing"/>
    <property type="match status" value="1"/>
</dbReference>
<dbReference type="InterPro" id="IPR006638">
    <property type="entry name" value="Elp3/MiaA/NifB-like_rSAM"/>
</dbReference>
<dbReference type="InterPro" id="IPR007197">
    <property type="entry name" value="rSAM"/>
</dbReference>
<dbReference type="InterPro" id="IPR050377">
    <property type="entry name" value="Radical_SAM_PqqE_MftC-like"/>
</dbReference>
<dbReference type="AlphaFoldDB" id="A0A4Q2KE60"/>
<dbReference type="InterPro" id="IPR023885">
    <property type="entry name" value="4Fe4S-binding_SPASM_dom"/>
</dbReference>
<keyword evidence="3" id="KW-0408">Iron</keyword>
<dbReference type="Pfam" id="PF13186">
    <property type="entry name" value="SPASM"/>
    <property type="match status" value="1"/>
</dbReference>
<feature type="domain" description="Radical SAM core" evidence="5">
    <location>
        <begin position="85"/>
        <end position="300"/>
    </location>
</feature>
<keyword evidence="1" id="KW-0949">S-adenosyl-L-methionine</keyword>
<evidence type="ECO:0000313" key="6">
    <source>
        <dbReference type="EMBL" id="RXZ61643.1"/>
    </source>
</evidence>